<keyword evidence="16" id="KW-1185">Reference proteome</keyword>
<organism evidence="16 17">
    <name type="scientific">Globodera rostochiensis</name>
    <name type="common">Golden nematode worm</name>
    <name type="synonym">Heterodera rostochiensis</name>
    <dbReference type="NCBI Taxonomy" id="31243"/>
    <lineage>
        <taxon>Eukaryota</taxon>
        <taxon>Metazoa</taxon>
        <taxon>Ecdysozoa</taxon>
        <taxon>Nematoda</taxon>
        <taxon>Chromadorea</taxon>
        <taxon>Rhabditida</taxon>
        <taxon>Tylenchina</taxon>
        <taxon>Tylenchomorpha</taxon>
        <taxon>Tylenchoidea</taxon>
        <taxon>Heteroderidae</taxon>
        <taxon>Heteroderinae</taxon>
        <taxon>Globodera</taxon>
    </lineage>
</organism>
<evidence type="ECO:0000256" key="2">
    <source>
        <dbReference type="ARBA" id="ARBA00005988"/>
    </source>
</evidence>
<dbReference type="WBParaSite" id="Gr19_v10_g2796.t1">
    <property type="protein sequence ID" value="Gr19_v10_g2796.t1"/>
    <property type="gene ID" value="Gr19_v10_g2796"/>
</dbReference>
<keyword evidence="6" id="KW-0732">Signal</keyword>
<evidence type="ECO:0000256" key="7">
    <source>
        <dbReference type="ARBA" id="ARBA00022801"/>
    </source>
</evidence>
<dbReference type="PROSITE" id="PS51670">
    <property type="entry name" value="SHKT"/>
    <property type="match status" value="1"/>
</dbReference>
<dbReference type="PANTHER" id="PTHR11705">
    <property type="entry name" value="PROTEASE FAMILY M14 CARBOXYPEPTIDASE A,B"/>
    <property type="match status" value="1"/>
</dbReference>
<keyword evidence="7" id="KW-0378">Hydrolase</keyword>
<evidence type="ECO:0000256" key="9">
    <source>
        <dbReference type="ARBA" id="ARBA00023049"/>
    </source>
</evidence>
<dbReference type="GO" id="GO:0005615">
    <property type="term" value="C:extracellular space"/>
    <property type="evidence" value="ECO:0007669"/>
    <property type="project" value="TreeGrafter"/>
</dbReference>
<evidence type="ECO:0000256" key="4">
    <source>
        <dbReference type="ARBA" id="ARBA00022670"/>
    </source>
</evidence>
<name>A0A914HPW0_GLORO</name>
<dbReference type="GO" id="GO:0006508">
    <property type="term" value="P:proteolysis"/>
    <property type="evidence" value="ECO:0007669"/>
    <property type="project" value="UniProtKB-KW"/>
</dbReference>
<dbReference type="Proteomes" id="UP000887572">
    <property type="component" value="Unplaced"/>
</dbReference>
<keyword evidence="5" id="KW-0479">Metal-binding</keyword>
<keyword evidence="10" id="KW-1015">Disulfide bond</keyword>
<dbReference type="Gene3D" id="3.40.630.10">
    <property type="entry name" value="Zn peptidases"/>
    <property type="match status" value="1"/>
</dbReference>
<reference evidence="17" key="1">
    <citation type="submission" date="2022-11" db="UniProtKB">
        <authorList>
            <consortium name="WormBaseParasite"/>
        </authorList>
    </citation>
    <scope>IDENTIFICATION</scope>
</reference>
<dbReference type="SUPFAM" id="SSF53187">
    <property type="entry name" value="Zn-dependent exopeptidases"/>
    <property type="match status" value="1"/>
</dbReference>
<dbReference type="GO" id="GO:0004181">
    <property type="term" value="F:metallocarboxypeptidase activity"/>
    <property type="evidence" value="ECO:0007669"/>
    <property type="project" value="InterPro"/>
</dbReference>
<evidence type="ECO:0000313" key="17">
    <source>
        <dbReference type="WBParaSite" id="Gr19_v10_g2796.t1"/>
    </source>
</evidence>
<evidence type="ECO:0000256" key="1">
    <source>
        <dbReference type="ARBA" id="ARBA00001947"/>
    </source>
</evidence>
<dbReference type="PANTHER" id="PTHR11705:SF49">
    <property type="entry name" value="SHKT DOMAIN-CONTAINING PROTEIN"/>
    <property type="match status" value="1"/>
</dbReference>
<protein>
    <submittedName>
        <fullName evidence="17">ShKT domain-containing protein</fullName>
    </submittedName>
</protein>
<proteinExistence type="inferred from homology"/>
<dbReference type="GO" id="GO:0008270">
    <property type="term" value="F:zinc ion binding"/>
    <property type="evidence" value="ECO:0007669"/>
    <property type="project" value="InterPro"/>
</dbReference>
<dbReference type="Pfam" id="PF00246">
    <property type="entry name" value="Peptidase_M14"/>
    <property type="match status" value="1"/>
</dbReference>
<feature type="region of interest" description="Disordered" evidence="13">
    <location>
        <begin position="36"/>
        <end position="57"/>
    </location>
</feature>
<feature type="compositionally biased region" description="Polar residues" evidence="13">
    <location>
        <begin position="39"/>
        <end position="53"/>
    </location>
</feature>
<sequence length="644" mass="73469">MGSVVLLKQILAFSFILVPPFPHLFIQTSKVAADRPKNKASSRGVSGLHQKQQMMKKRTVLTPEEDVENFNHDKSCLCPPILPHIKRQQMRGPSPVHLCSFTLLSLLLVSPSVNAAADNGTAARQYQVVRAQLDTDEQLRLLEMLEMKGADLELNFWTSPVRVGSSVDVMLPVDKVFILQRYLRKHRMHSEVIIEDVERLIIQRERKVFQKEGDDQPNSRFMADEPVRRATATNSEPKFDFYHYNSYAQMVAWMRALARRHSKLVQFITIGKTHEGRGIDGLEIGSRGFRKRAFWIDGGIHAREWAAPHTALYFIHLLTSRYGKDAEITRLVDELTWVIVPLLNPDGYEFTRSSTNPNVRLWRKNRSPTHCVRDQWGRNRCCKGVDLNRNFDFHFKESGSSDDPCSEIYQGTYAFSEPESRSVRDAVLSNRYRGRIDGFITLHTYSQIWIHPYGHKRDSYPGDVQDLYSVGKRATAALSKLYGTKYVLGSGANTLYPASGGSEDWAKESANVKFVYLLELRPDEKNWDGFILDEGQLIPTASETWAGVKVVADAIIQRAKSRRVRVTNKAAGIRQYKPPPVRMGRRRDRPLLLKDEEERAPEGEGGSCSDRHRSCKRWVLENESLCQTVPVFMSDQCAFSCGFC</sequence>
<evidence type="ECO:0000256" key="13">
    <source>
        <dbReference type="SAM" id="MobiDB-lite"/>
    </source>
</evidence>
<accession>A0A914HPW0</accession>
<evidence type="ECO:0000259" key="14">
    <source>
        <dbReference type="PROSITE" id="PS51670"/>
    </source>
</evidence>
<evidence type="ECO:0000256" key="5">
    <source>
        <dbReference type="ARBA" id="ARBA00022723"/>
    </source>
</evidence>
<dbReference type="SUPFAM" id="SSF54897">
    <property type="entry name" value="Protease propeptides/inhibitors"/>
    <property type="match status" value="1"/>
</dbReference>
<dbReference type="InterPro" id="IPR003582">
    <property type="entry name" value="ShKT_dom"/>
</dbReference>
<dbReference type="SMART" id="SM00254">
    <property type="entry name" value="ShKT"/>
    <property type="match status" value="1"/>
</dbReference>
<dbReference type="PROSITE" id="PS52035">
    <property type="entry name" value="PEPTIDASE_M14"/>
    <property type="match status" value="1"/>
</dbReference>
<dbReference type="Pfam" id="PF02244">
    <property type="entry name" value="Propep_M14"/>
    <property type="match status" value="1"/>
</dbReference>
<comment type="similarity">
    <text evidence="2 12">Belongs to the peptidase M14 family.</text>
</comment>
<comment type="cofactor">
    <cofactor evidence="1">
        <name>Zn(2+)</name>
        <dbReference type="ChEBI" id="CHEBI:29105"/>
    </cofactor>
</comment>
<evidence type="ECO:0000313" key="16">
    <source>
        <dbReference type="Proteomes" id="UP000887572"/>
    </source>
</evidence>
<keyword evidence="4" id="KW-0645">Protease</keyword>
<evidence type="ECO:0000256" key="12">
    <source>
        <dbReference type="PROSITE-ProRule" id="PRU01379"/>
    </source>
</evidence>
<dbReference type="SMART" id="SM00631">
    <property type="entry name" value="Zn_pept"/>
    <property type="match status" value="1"/>
</dbReference>
<keyword evidence="8" id="KW-0862">Zinc</keyword>
<dbReference type="Pfam" id="PF01549">
    <property type="entry name" value="ShK"/>
    <property type="match status" value="1"/>
</dbReference>
<feature type="domain" description="Peptidase M14" evidence="15">
    <location>
        <begin position="243"/>
        <end position="555"/>
    </location>
</feature>
<keyword evidence="3" id="KW-0121">Carboxypeptidase</keyword>
<feature type="compositionally biased region" description="Basic and acidic residues" evidence="13">
    <location>
        <begin position="589"/>
        <end position="602"/>
    </location>
</feature>
<dbReference type="CDD" id="cd03860">
    <property type="entry name" value="M14_CP_A-B_like"/>
    <property type="match status" value="1"/>
</dbReference>
<dbReference type="InterPro" id="IPR036990">
    <property type="entry name" value="M14A-like_propep"/>
</dbReference>
<evidence type="ECO:0000256" key="3">
    <source>
        <dbReference type="ARBA" id="ARBA00022645"/>
    </source>
</evidence>
<feature type="domain" description="ShKT" evidence="14">
    <location>
        <begin position="608"/>
        <end position="644"/>
    </location>
</feature>
<evidence type="ECO:0000256" key="10">
    <source>
        <dbReference type="ARBA" id="ARBA00023157"/>
    </source>
</evidence>
<evidence type="ECO:0000259" key="15">
    <source>
        <dbReference type="PROSITE" id="PS52035"/>
    </source>
</evidence>
<comment type="caution">
    <text evidence="11">Lacks conserved residue(s) required for the propagation of feature annotation.</text>
</comment>
<evidence type="ECO:0000256" key="11">
    <source>
        <dbReference type="PROSITE-ProRule" id="PRU01005"/>
    </source>
</evidence>
<evidence type="ECO:0000256" key="6">
    <source>
        <dbReference type="ARBA" id="ARBA00022729"/>
    </source>
</evidence>
<dbReference type="AlphaFoldDB" id="A0A914HPW0"/>
<dbReference type="InterPro" id="IPR003146">
    <property type="entry name" value="M14A_act_pep"/>
</dbReference>
<feature type="region of interest" description="Disordered" evidence="13">
    <location>
        <begin position="576"/>
        <end position="609"/>
    </location>
</feature>
<evidence type="ECO:0000256" key="8">
    <source>
        <dbReference type="ARBA" id="ARBA00022833"/>
    </source>
</evidence>
<dbReference type="PRINTS" id="PR00765">
    <property type="entry name" value="CRBOXYPTASEA"/>
</dbReference>
<dbReference type="FunFam" id="3.40.630.10:FF:000070">
    <property type="entry name" value="Putative carboxypeptidase suro-1"/>
    <property type="match status" value="1"/>
</dbReference>
<dbReference type="InterPro" id="IPR000834">
    <property type="entry name" value="Peptidase_M14"/>
</dbReference>
<dbReference type="Gene3D" id="3.30.70.340">
    <property type="entry name" value="Metallocarboxypeptidase-like"/>
    <property type="match status" value="1"/>
</dbReference>
<feature type="active site" description="Proton donor/acceptor" evidence="12">
    <location>
        <position position="519"/>
    </location>
</feature>
<keyword evidence="9" id="KW-0482">Metalloprotease</keyword>